<comment type="caution">
    <text evidence="2">The sequence shown here is derived from an EMBL/GenBank/DDBJ whole genome shotgun (WGS) entry which is preliminary data.</text>
</comment>
<evidence type="ECO:0000313" key="2">
    <source>
        <dbReference type="EMBL" id="KAJ7024192.1"/>
    </source>
</evidence>
<dbReference type="Proteomes" id="UP001218188">
    <property type="component" value="Unassembled WGS sequence"/>
</dbReference>
<feature type="compositionally biased region" description="Basic and acidic residues" evidence="1">
    <location>
        <begin position="143"/>
        <end position="154"/>
    </location>
</feature>
<gene>
    <name evidence="2" type="ORF">C8F04DRAFT_1270519</name>
</gene>
<sequence length="154" mass="17042">MLPSIKNSPVIAPASRRRRAVTPSWACRGEITAARAISSAAVWFHGRFEFLWFFIIIIWGGHVVHDGRGSGRELTGSGMIERGAARGGEGRTAARRDWPSLREKTLAPRTAPTQKYLALPPAIRCAQIQCRFARDSPTPDPRPSLREKQSARPT</sequence>
<dbReference type="AlphaFoldDB" id="A0AAD6SEY8"/>
<evidence type="ECO:0000313" key="3">
    <source>
        <dbReference type="Proteomes" id="UP001218188"/>
    </source>
</evidence>
<protein>
    <submittedName>
        <fullName evidence="2">Uncharacterized protein</fullName>
    </submittedName>
</protein>
<proteinExistence type="predicted"/>
<name>A0AAD6SEY8_9AGAR</name>
<feature type="region of interest" description="Disordered" evidence="1">
    <location>
        <begin position="133"/>
        <end position="154"/>
    </location>
</feature>
<keyword evidence="3" id="KW-1185">Reference proteome</keyword>
<reference evidence="2" key="1">
    <citation type="submission" date="2023-03" db="EMBL/GenBank/DDBJ databases">
        <title>Massive genome expansion in bonnet fungi (Mycena s.s.) driven by repeated elements and novel gene families across ecological guilds.</title>
        <authorList>
            <consortium name="Lawrence Berkeley National Laboratory"/>
            <person name="Harder C.B."/>
            <person name="Miyauchi S."/>
            <person name="Viragh M."/>
            <person name="Kuo A."/>
            <person name="Thoen E."/>
            <person name="Andreopoulos B."/>
            <person name="Lu D."/>
            <person name="Skrede I."/>
            <person name="Drula E."/>
            <person name="Henrissat B."/>
            <person name="Morin E."/>
            <person name="Kohler A."/>
            <person name="Barry K."/>
            <person name="LaButti K."/>
            <person name="Morin E."/>
            <person name="Salamov A."/>
            <person name="Lipzen A."/>
            <person name="Mereny Z."/>
            <person name="Hegedus B."/>
            <person name="Baldrian P."/>
            <person name="Stursova M."/>
            <person name="Weitz H."/>
            <person name="Taylor A."/>
            <person name="Grigoriev I.V."/>
            <person name="Nagy L.G."/>
            <person name="Martin F."/>
            <person name="Kauserud H."/>
        </authorList>
    </citation>
    <scope>NUCLEOTIDE SEQUENCE</scope>
    <source>
        <strain evidence="2">CBHHK200</strain>
    </source>
</reference>
<organism evidence="2 3">
    <name type="scientific">Mycena alexandri</name>
    <dbReference type="NCBI Taxonomy" id="1745969"/>
    <lineage>
        <taxon>Eukaryota</taxon>
        <taxon>Fungi</taxon>
        <taxon>Dikarya</taxon>
        <taxon>Basidiomycota</taxon>
        <taxon>Agaricomycotina</taxon>
        <taxon>Agaricomycetes</taxon>
        <taxon>Agaricomycetidae</taxon>
        <taxon>Agaricales</taxon>
        <taxon>Marasmiineae</taxon>
        <taxon>Mycenaceae</taxon>
        <taxon>Mycena</taxon>
    </lineage>
</organism>
<evidence type="ECO:0000256" key="1">
    <source>
        <dbReference type="SAM" id="MobiDB-lite"/>
    </source>
</evidence>
<dbReference type="EMBL" id="JARJCM010000173">
    <property type="protein sequence ID" value="KAJ7024192.1"/>
    <property type="molecule type" value="Genomic_DNA"/>
</dbReference>
<accession>A0AAD6SEY8</accession>